<gene>
    <name evidence="2" type="ORF">ALC62_02685</name>
</gene>
<feature type="compositionally biased region" description="Basic and acidic residues" evidence="1">
    <location>
        <begin position="113"/>
        <end position="127"/>
    </location>
</feature>
<sequence length="271" mass="31290">RIAREKLCGSNSAVTSGQLRRASRGGFVPSKLSWIHDVYRPVFRVQGHRVLRRVACPRTSDDVSAFSGRPHGELLYLAQFLDDSTTSFKAARHIGCEGVREEEDDEEEEEEKHEESETRERERDMVRMRSRPLHSASHMLLFPRGRPTRHFHVQRICARLILFPIRAGKHQLFESQAMFNAIILEIGFGGIVHMKGMTPILPSAYFSSCFCPLMHTSTWCDSPFKRTDRREAKRRIHALRQCRKKEIASFFSNKERKTIFCKKKSICVIGS</sequence>
<protein>
    <submittedName>
        <fullName evidence="2">Uncharacterized protein</fullName>
    </submittedName>
</protein>
<dbReference type="AlphaFoldDB" id="A0A195D0A2"/>
<accession>A0A195D0A2</accession>
<proteinExistence type="predicted"/>
<organism evidence="2 3">
    <name type="scientific">Cyphomyrmex costatus</name>
    <dbReference type="NCBI Taxonomy" id="456900"/>
    <lineage>
        <taxon>Eukaryota</taxon>
        <taxon>Metazoa</taxon>
        <taxon>Ecdysozoa</taxon>
        <taxon>Arthropoda</taxon>
        <taxon>Hexapoda</taxon>
        <taxon>Insecta</taxon>
        <taxon>Pterygota</taxon>
        <taxon>Neoptera</taxon>
        <taxon>Endopterygota</taxon>
        <taxon>Hymenoptera</taxon>
        <taxon>Apocrita</taxon>
        <taxon>Aculeata</taxon>
        <taxon>Formicoidea</taxon>
        <taxon>Formicidae</taxon>
        <taxon>Myrmicinae</taxon>
        <taxon>Cyphomyrmex</taxon>
    </lineage>
</organism>
<dbReference type="EMBL" id="KQ977012">
    <property type="protein sequence ID" value="KYN06348.1"/>
    <property type="molecule type" value="Genomic_DNA"/>
</dbReference>
<reference evidence="2 3" key="1">
    <citation type="submission" date="2016-03" db="EMBL/GenBank/DDBJ databases">
        <title>Cyphomyrmex costatus WGS genome.</title>
        <authorList>
            <person name="Nygaard S."/>
            <person name="Hu H."/>
            <person name="Boomsma J."/>
            <person name="Zhang G."/>
        </authorList>
    </citation>
    <scope>NUCLEOTIDE SEQUENCE [LARGE SCALE GENOMIC DNA]</scope>
    <source>
        <strain evidence="2">MS0001</strain>
        <tissue evidence="2">Whole body</tissue>
    </source>
</reference>
<feature type="region of interest" description="Disordered" evidence="1">
    <location>
        <begin position="97"/>
        <end position="129"/>
    </location>
</feature>
<dbReference type="Proteomes" id="UP000078542">
    <property type="component" value="Unassembled WGS sequence"/>
</dbReference>
<evidence type="ECO:0000256" key="1">
    <source>
        <dbReference type="SAM" id="MobiDB-lite"/>
    </source>
</evidence>
<name>A0A195D0A2_9HYME</name>
<evidence type="ECO:0000313" key="2">
    <source>
        <dbReference type="EMBL" id="KYN06348.1"/>
    </source>
</evidence>
<feature type="compositionally biased region" description="Acidic residues" evidence="1">
    <location>
        <begin position="100"/>
        <end position="112"/>
    </location>
</feature>
<evidence type="ECO:0000313" key="3">
    <source>
        <dbReference type="Proteomes" id="UP000078542"/>
    </source>
</evidence>
<keyword evidence="3" id="KW-1185">Reference proteome</keyword>
<feature type="non-terminal residue" evidence="2">
    <location>
        <position position="1"/>
    </location>
</feature>